<dbReference type="AlphaFoldDB" id="A0A7R6SSK3"/>
<accession>A0A7R6SSK3</accession>
<dbReference type="InterPro" id="IPR036249">
    <property type="entry name" value="Thioredoxin-like_sf"/>
</dbReference>
<dbReference type="SUPFAM" id="SSF52833">
    <property type="entry name" value="Thioredoxin-like"/>
    <property type="match status" value="1"/>
</dbReference>
<dbReference type="Pfam" id="PF05768">
    <property type="entry name" value="Glrx-like"/>
    <property type="match status" value="1"/>
</dbReference>
<organism evidence="1 2">
    <name type="scientific">Amphritea japonica ATCC BAA-1530</name>
    <dbReference type="NCBI Taxonomy" id="1278309"/>
    <lineage>
        <taxon>Bacteria</taxon>
        <taxon>Pseudomonadati</taxon>
        <taxon>Pseudomonadota</taxon>
        <taxon>Gammaproteobacteria</taxon>
        <taxon>Oceanospirillales</taxon>
        <taxon>Oceanospirillaceae</taxon>
        <taxon>Amphritea</taxon>
    </lineage>
</organism>
<evidence type="ECO:0000313" key="2">
    <source>
        <dbReference type="Proteomes" id="UP000595663"/>
    </source>
</evidence>
<dbReference type="RefSeq" id="WP_019622243.1">
    <property type="nucleotide sequence ID" value="NZ_AP014545.1"/>
</dbReference>
<dbReference type="KEGG" id="ajp:AMJAP_1838"/>
<evidence type="ECO:0000313" key="1">
    <source>
        <dbReference type="EMBL" id="BBB26429.1"/>
    </source>
</evidence>
<name>A0A7R6SSK3_9GAMM</name>
<keyword evidence="2" id="KW-1185">Reference proteome</keyword>
<dbReference type="Gene3D" id="3.40.30.10">
    <property type="entry name" value="Glutaredoxin"/>
    <property type="match status" value="1"/>
</dbReference>
<sequence>MRQFLLMGSAGCHLCDEAAIVIVSSLDPLKHCVDEVDIAYDDQLMDRYALLIPVLQDELSGAELRWPFDTSQLQRFIAQFD</sequence>
<protein>
    <submittedName>
        <fullName evidence="1">Glutaredoxin</fullName>
    </submittedName>
</protein>
<dbReference type="EMBL" id="AP014545">
    <property type="protein sequence ID" value="BBB26429.1"/>
    <property type="molecule type" value="Genomic_DNA"/>
</dbReference>
<dbReference type="Proteomes" id="UP000595663">
    <property type="component" value="Chromosome"/>
</dbReference>
<dbReference type="InterPro" id="IPR008554">
    <property type="entry name" value="Glutaredoxin-like"/>
</dbReference>
<proteinExistence type="predicted"/>
<gene>
    <name evidence="1" type="ORF">AMJAP_1838</name>
</gene>
<reference evidence="1 2" key="1">
    <citation type="journal article" date="2008" name="Int. J. Syst. Evol. Microbiol.">
        <title>Amphritea japonica sp. nov. and Amphritea balenae sp. nov., isolated from the sediment adjacent to sperm whale carcasses off Kagoshima, Japan.</title>
        <authorList>
            <person name="Miyazaki M."/>
            <person name="Nogi Y."/>
            <person name="Fujiwara Y."/>
            <person name="Kawato M."/>
            <person name="Nagahama T."/>
            <person name="Kubokawa K."/>
            <person name="Horikoshi K."/>
        </authorList>
    </citation>
    <scope>NUCLEOTIDE SEQUENCE [LARGE SCALE GENOMIC DNA]</scope>
    <source>
        <strain evidence="1 2">ATCC BAA-1530</strain>
    </source>
</reference>